<name>A0A1G1XUS8_9BACT</name>
<evidence type="ECO:0000256" key="4">
    <source>
        <dbReference type="HAMAP-Rule" id="MF_00168"/>
    </source>
</evidence>
<comment type="caution">
    <text evidence="4">Lacks conserved residue(s) required for the propagation of feature annotation.</text>
</comment>
<keyword evidence="2 4" id="KW-0808">Transferase</keyword>
<reference evidence="6 7" key="1">
    <citation type="journal article" date="2016" name="Nat. Commun.">
        <title>Thousands of microbial genomes shed light on interconnected biogeochemical processes in an aquifer system.</title>
        <authorList>
            <person name="Anantharaman K."/>
            <person name="Brown C.T."/>
            <person name="Hug L.A."/>
            <person name="Sharon I."/>
            <person name="Castelle C.J."/>
            <person name="Probst A.J."/>
            <person name="Thomas B.C."/>
            <person name="Singh A."/>
            <person name="Wilkins M.J."/>
            <person name="Karaoz U."/>
            <person name="Brodie E.L."/>
            <person name="Williams K.H."/>
            <person name="Hubbard S.S."/>
            <person name="Banfield J.F."/>
        </authorList>
    </citation>
    <scope>NUCLEOTIDE SEQUENCE [LARGE SCALE GENOMIC DNA]</scope>
</reference>
<dbReference type="InterPro" id="IPR004803">
    <property type="entry name" value="TGT"/>
</dbReference>
<dbReference type="PANTHER" id="PTHR46499">
    <property type="entry name" value="QUEUINE TRNA-RIBOSYLTRANSFERASE"/>
    <property type="match status" value="1"/>
</dbReference>
<dbReference type="Pfam" id="PF01702">
    <property type="entry name" value="TGT"/>
    <property type="match status" value="1"/>
</dbReference>
<evidence type="ECO:0000259" key="5">
    <source>
        <dbReference type="Pfam" id="PF01702"/>
    </source>
</evidence>
<feature type="binding site" evidence="4">
    <location>
        <position position="187"/>
    </location>
    <ligand>
        <name>substrate</name>
    </ligand>
</feature>
<dbReference type="GO" id="GO:0008616">
    <property type="term" value="P:tRNA queuosine(34) biosynthetic process"/>
    <property type="evidence" value="ECO:0007669"/>
    <property type="project" value="UniProtKB-UniRule"/>
</dbReference>
<dbReference type="GO" id="GO:0005737">
    <property type="term" value="C:cytoplasm"/>
    <property type="evidence" value="ECO:0007669"/>
    <property type="project" value="TreeGrafter"/>
</dbReference>
<feature type="domain" description="tRNA-guanine(15) transglycosylase-like" evidence="5">
    <location>
        <begin position="12"/>
        <end position="361"/>
    </location>
</feature>
<dbReference type="EMBL" id="MHIB01000030">
    <property type="protein sequence ID" value="OGY43778.1"/>
    <property type="molecule type" value="Genomic_DNA"/>
</dbReference>
<evidence type="ECO:0000313" key="7">
    <source>
        <dbReference type="Proteomes" id="UP000178930"/>
    </source>
</evidence>
<gene>
    <name evidence="4" type="primary">tgt</name>
    <name evidence="6" type="ORF">A2729_00835</name>
</gene>
<comment type="pathway">
    <text evidence="4">tRNA modification; tRNA-queuosine biosynthesis.</text>
</comment>
<keyword evidence="4" id="KW-0671">Queuosine biosynthesis</keyword>
<dbReference type="SUPFAM" id="SSF51713">
    <property type="entry name" value="tRNA-guanine transglycosylase"/>
    <property type="match status" value="1"/>
</dbReference>
<feature type="active site" description="Nucleophile" evidence="4">
    <location>
        <position position="264"/>
    </location>
</feature>
<organism evidence="6 7">
    <name type="scientific">Candidatus Buchananbacteria bacterium RIFCSPHIGHO2_01_FULL_39_14</name>
    <dbReference type="NCBI Taxonomy" id="1797532"/>
    <lineage>
        <taxon>Bacteria</taxon>
        <taxon>Candidatus Buchananiibacteriota</taxon>
    </lineage>
</organism>
<dbReference type="EC" id="2.4.2.29" evidence="4"/>
<keyword evidence="1 4" id="KW-0328">Glycosyltransferase</keyword>
<protein>
    <recommendedName>
        <fullName evidence="4">Queuine tRNA-ribosyltransferase</fullName>
        <ecNumber evidence="4">2.4.2.29</ecNumber>
    </recommendedName>
    <alternativeName>
        <fullName evidence="4">Guanine insertion enzyme</fullName>
    </alternativeName>
    <alternativeName>
        <fullName evidence="4">tRNA-guanine transglycosylase</fullName>
    </alternativeName>
</protein>
<dbReference type="InterPro" id="IPR050076">
    <property type="entry name" value="ArchSynthase1/Queuine_TRR"/>
</dbReference>
<evidence type="ECO:0000313" key="6">
    <source>
        <dbReference type="EMBL" id="OGY43778.1"/>
    </source>
</evidence>
<feature type="active site" description="Proton acceptor" evidence="4">
    <location>
        <position position="90"/>
    </location>
</feature>
<dbReference type="InterPro" id="IPR036511">
    <property type="entry name" value="TGT-like_sf"/>
</dbReference>
<evidence type="ECO:0000256" key="2">
    <source>
        <dbReference type="ARBA" id="ARBA00022679"/>
    </source>
</evidence>
<comment type="subunit">
    <text evidence="4">Homodimer. Within each dimer, one monomer is responsible for RNA recognition and catalysis, while the other monomer binds to the replacement base PreQ1.</text>
</comment>
<dbReference type="NCBIfam" id="TIGR00430">
    <property type="entry name" value="Q_tRNA_tgt"/>
    <property type="match status" value="1"/>
</dbReference>
<dbReference type="InterPro" id="IPR002616">
    <property type="entry name" value="tRNA_ribo_trans-like"/>
</dbReference>
<dbReference type="Gene3D" id="3.20.20.105">
    <property type="entry name" value="Queuine tRNA-ribosyltransferase-like"/>
    <property type="match status" value="1"/>
</dbReference>
<comment type="caution">
    <text evidence="6">The sequence shown here is derived from an EMBL/GenBank/DDBJ whole genome shotgun (WGS) entry which is preliminary data.</text>
</comment>
<comment type="function">
    <text evidence="4">Catalyzes the base-exchange of a guanine (G) residue with the queuine precursor 7-aminomethyl-7-deazaguanine (PreQ1) at position 34 (anticodon wobble position) in tRNAs with GU(N) anticodons (tRNA-Asp, -Asn, -His and -Tyr). Catalysis occurs through a double-displacement mechanism. The nucleophile active site attacks the C1' of nucleotide 34 to detach the guanine base from the RNA, forming a covalent enzyme-RNA intermediate. The proton acceptor active site deprotonates the incoming PreQ1, allowing a nucleophilic attack on the C1' of the ribose to form the product. After dissociation, two additional enzymatic reactions on the tRNA convert PreQ1 to queuine (Q), resulting in the hypermodified nucleoside queuosine (7-(((4,5-cis-dihydroxy-2-cyclopenten-1-yl)amino)methyl)-7-deazaguanosine).</text>
</comment>
<dbReference type="GO" id="GO:0008479">
    <property type="term" value="F:tRNA-guanosine(34) queuine transglycosylase activity"/>
    <property type="evidence" value="ECO:0007669"/>
    <property type="project" value="UniProtKB-UniRule"/>
</dbReference>
<feature type="binding site" evidence="4">
    <location>
        <begin position="90"/>
        <end position="94"/>
    </location>
    <ligand>
        <name>substrate</name>
    </ligand>
</feature>
<dbReference type="PANTHER" id="PTHR46499:SF1">
    <property type="entry name" value="QUEUINE TRNA-RIBOSYLTRANSFERASE"/>
    <property type="match status" value="1"/>
</dbReference>
<sequence>MFKVLKKSKISQARLTELKTPHGKILGPFFMPVATKAAVKNLTSEELKNLNSQILLANTYHLMINPGQALIKKNGSLHQFMNWSGPILTDSGGFQVFSLAKIRKISEKGVEFSEPKSGKKFLLTPELSIKIQRNLGVDLAMAFDDVVGYPANKTKVKEAMERTTRWAKRCQSQVASHESLFLFGIIQGGIYKDLRLKSAKEITAIDFDGYAIGGVAVGEPREKMKQVLKWVMSLLPKNKPRYLMGLGRPEEITYAVRQGVDMFDCVIPTREARHGRLYLWKSQISNLKSQNFYMTININNAKFAKDFSPINQTNLKQYSKAYLHHLFQTNEPLGMRLATLNNLKFYLDLMKKIRENIKNQAL</sequence>
<dbReference type="AlphaFoldDB" id="A0A1G1XUS8"/>
<feature type="region of interest" description="RNA binding; important for wobble base 34 recognition" evidence="4">
    <location>
        <begin position="269"/>
        <end position="273"/>
    </location>
</feature>
<keyword evidence="3 4" id="KW-0819">tRNA processing</keyword>
<evidence type="ECO:0000256" key="3">
    <source>
        <dbReference type="ARBA" id="ARBA00022694"/>
    </source>
</evidence>
<comment type="similarity">
    <text evidence="4">Belongs to the queuine tRNA-ribosyltransferase family.</text>
</comment>
<proteinExistence type="inferred from homology"/>
<dbReference type="NCBIfam" id="TIGR00449">
    <property type="entry name" value="tgt_general"/>
    <property type="match status" value="1"/>
</dbReference>
<comment type="catalytic activity">
    <reaction evidence="4">
        <text>7-aminomethyl-7-carbaguanine + guanosine(34) in tRNA = 7-aminomethyl-7-carbaguanosine(34) in tRNA + guanine</text>
        <dbReference type="Rhea" id="RHEA:24104"/>
        <dbReference type="Rhea" id="RHEA-COMP:10341"/>
        <dbReference type="Rhea" id="RHEA-COMP:10342"/>
        <dbReference type="ChEBI" id="CHEBI:16235"/>
        <dbReference type="ChEBI" id="CHEBI:58703"/>
        <dbReference type="ChEBI" id="CHEBI:74269"/>
        <dbReference type="ChEBI" id="CHEBI:82833"/>
        <dbReference type="EC" id="2.4.2.29"/>
    </reaction>
</comment>
<dbReference type="STRING" id="1797532.A2729_00835"/>
<dbReference type="UniPathway" id="UPA00392"/>
<evidence type="ECO:0000256" key="1">
    <source>
        <dbReference type="ARBA" id="ARBA00022676"/>
    </source>
</evidence>
<feature type="binding site" evidence="4">
    <location>
        <position position="144"/>
    </location>
    <ligand>
        <name>substrate</name>
    </ligand>
</feature>
<dbReference type="Proteomes" id="UP000178930">
    <property type="component" value="Unassembled WGS sequence"/>
</dbReference>
<accession>A0A1G1XUS8</accession>
<feature type="binding site" evidence="4">
    <location>
        <position position="214"/>
    </location>
    <ligand>
        <name>substrate</name>
    </ligand>
</feature>
<dbReference type="HAMAP" id="MF_00168">
    <property type="entry name" value="Q_tRNA_Tgt"/>
    <property type="match status" value="1"/>
</dbReference>